<sequence length="616" mass="70022">MRRSENFWGNKVNIYGDRRVWGSRSIRPSDICGDPLTLFVDNLPNSAEVPWFKKLFSNYGRVVEAIIPNKRSRKSGNKFGFMRFNSSKSASEAIVQTSGLRVGRRNLFVKNAKFGRRSPSGGEMKGRDDFNRFAPLNNTHFAADKGNFSKDRCEGFPPIKDVEKRISINLQPIASEWLWRSAIAELKDVSTPEIISNAFSSMKFNEVKVRSMGGKFMIITFQNKDDRIRALSSNVIKGWFLSFKHWNGDAASLSRTVWLKIRGMPLNAWGCFSFKRIAQLWGEFLTLDQETLLEESFDVGRLLMVTNCSHKIDEWINIAVKGRNYRVQVWEEECNDPFDVKAINLKEQQMSNNNNLHSCPRMDRASQVNFASYDNHVSPAKNVEKDEGPSKEAEKNGNMLINETSGENLLEDNNLVEDIINKTANVETLIENNVLCGVGSRIPMKAANNLDSFEEEVKETTSNTAAAEEVQETPSKELLEKQMNIHVDTDSEVLKSTSLQLPKDLEFSKLPEFLIPKVVRTKKRKELRALCATIEEFERVSDINIQYQVSGNNPTSVSSGDIAKRNEAILKELSEAIQVNKSLNVKFHESDEVTLNRMLQLEVEEIKRRQQAAVCI</sequence>
<organism evidence="1 2">
    <name type="scientific">Vaccinium darrowii</name>
    <dbReference type="NCBI Taxonomy" id="229202"/>
    <lineage>
        <taxon>Eukaryota</taxon>
        <taxon>Viridiplantae</taxon>
        <taxon>Streptophyta</taxon>
        <taxon>Embryophyta</taxon>
        <taxon>Tracheophyta</taxon>
        <taxon>Spermatophyta</taxon>
        <taxon>Magnoliopsida</taxon>
        <taxon>eudicotyledons</taxon>
        <taxon>Gunneridae</taxon>
        <taxon>Pentapetalae</taxon>
        <taxon>asterids</taxon>
        <taxon>Ericales</taxon>
        <taxon>Ericaceae</taxon>
        <taxon>Vaccinioideae</taxon>
        <taxon>Vaccinieae</taxon>
        <taxon>Vaccinium</taxon>
    </lineage>
</organism>
<keyword evidence="2" id="KW-1185">Reference proteome</keyword>
<accession>A0ACB7Z8X1</accession>
<protein>
    <submittedName>
        <fullName evidence="1">Uncharacterized protein</fullName>
    </submittedName>
</protein>
<reference evidence="1 2" key="1">
    <citation type="journal article" date="2021" name="Hortic Res">
        <title>High-quality reference genome and annotation aids understanding of berry development for evergreen blueberry (Vaccinium darrowii).</title>
        <authorList>
            <person name="Yu J."/>
            <person name="Hulse-Kemp A.M."/>
            <person name="Babiker E."/>
            <person name="Staton M."/>
        </authorList>
    </citation>
    <scope>NUCLEOTIDE SEQUENCE [LARGE SCALE GENOMIC DNA]</scope>
    <source>
        <strain evidence="2">cv. NJ 8807/NJ 8810</strain>
        <tissue evidence="1">Young leaf</tissue>
    </source>
</reference>
<proteinExistence type="predicted"/>
<gene>
    <name evidence="1" type="ORF">Vadar_032187</name>
</gene>
<name>A0ACB7Z8X1_9ERIC</name>
<evidence type="ECO:0000313" key="1">
    <source>
        <dbReference type="EMBL" id="KAH7861886.1"/>
    </source>
</evidence>
<dbReference type="EMBL" id="CM037154">
    <property type="protein sequence ID" value="KAH7861886.1"/>
    <property type="molecule type" value="Genomic_DNA"/>
</dbReference>
<evidence type="ECO:0000313" key="2">
    <source>
        <dbReference type="Proteomes" id="UP000828048"/>
    </source>
</evidence>
<comment type="caution">
    <text evidence="1">The sequence shown here is derived from an EMBL/GenBank/DDBJ whole genome shotgun (WGS) entry which is preliminary data.</text>
</comment>
<dbReference type="Proteomes" id="UP000828048">
    <property type="component" value="Chromosome 4"/>
</dbReference>